<dbReference type="OrthoDB" id="62504at2759"/>
<feature type="transmembrane region" description="Helical" evidence="1">
    <location>
        <begin position="47"/>
        <end position="68"/>
    </location>
</feature>
<protein>
    <submittedName>
        <fullName evidence="2">Uncharacterized protein</fullName>
    </submittedName>
</protein>
<dbReference type="Proteomes" id="UP000320333">
    <property type="component" value="Unassembled WGS sequence"/>
</dbReference>
<keyword evidence="1" id="KW-0472">Membrane</keyword>
<dbReference type="EMBL" id="QEAP01000526">
    <property type="protein sequence ID" value="TPX64801.1"/>
    <property type="molecule type" value="Genomic_DNA"/>
</dbReference>
<proteinExistence type="predicted"/>
<accession>A0A507ELW2</accession>
<feature type="transmembrane region" description="Helical" evidence="1">
    <location>
        <begin position="203"/>
        <end position="226"/>
    </location>
</feature>
<organism evidence="2 3">
    <name type="scientific">Chytriomyces confervae</name>
    <dbReference type="NCBI Taxonomy" id="246404"/>
    <lineage>
        <taxon>Eukaryota</taxon>
        <taxon>Fungi</taxon>
        <taxon>Fungi incertae sedis</taxon>
        <taxon>Chytridiomycota</taxon>
        <taxon>Chytridiomycota incertae sedis</taxon>
        <taxon>Chytridiomycetes</taxon>
        <taxon>Chytridiales</taxon>
        <taxon>Chytriomycetaceae</taxon>
        <taxon>Chytriomyces</taxon>
    </lineage>
</organism>
<dbReference type="AlphaFoldDB" id="A0A507ELW2"/>
<feature type="transmembrane region" description="Helical" evidence="1">
    <location>
        <begin position="74"/>
        <end position="101"/>
    </location>
</feature>
<feature type="transmembrane region" description="Helical" evidence="1">
    <location>
        <begin position="135"/>
        <end position="157"/>
    </location>
</feature>
<keyword evidence="1" id="KW-0812">Transmembrane</keyword>
<keyword evidence="1" id="KW-1133">Transmembrane helix</keyword>
<sequence length="254" mass="26971">MTVTPFKLAVSAFLLGPTIYFAQLLIRALTSDVSLGEGFKSILSNAWATSALVDYVTAMPFVFAYVTARSKTTLAAVATCSACFFLGNVVTVPLFVFYILVSPGTSMIDALLPLANPLESHAGPSVNGSPYIKPVLVTFTSVTLIFYTAICIRAIASGDPGFSFILNDVWSKVTFVDVLVGIQVVVLFVIVKEGALGRRWGATVLWVLGLLLLGNGVTCLYVLWLVSNVSPLAGGSGVLDVFLGKAETRGFVEI</sequence>
<gene>
    <name evidence="2" type="ORF">CcCBS67573_g08307</name>
</gene>
<reference evidence="2 3" key="1">
    <citation type="journal article" date="2019" name="Sci. Rep.">
        <title>Comparative genomics of chytrid fungi reveal insights into the obligate biotrophic and pathogenic lifestyle of Synchytrium endobioticum.</title>
        <authorList>
            <person name="van de Vossenberg B.T.L.H."/>
            <person name="Warris S."/>
            <person name="Nguyen H.D.T."/>
            <person name="van Gent-Pelzer M.P.E."/>
            <person name="Joly D.L."/>
            <person name="van de Geest H.C."/>
            <person name="Bonants P.J.M."/>
            <person name="Smith D.S."/>
            <person name="Levesque C.A."/>
            <person name="van der Lee T.A.J."/>
        </authorList>
    </citation>
    <scope>NUCLEOTIDE SEQUENCE [LARGE SCALE GENOMIC DNA]</scope>
    <source>
        <strain evidence="2 3">CBS 675.73</strain>
    </source>
</reference>
<feature type="transmembrane region" description="Helical" evidence="1">
    <location>
        <begin position="6"/>
        <end position="26"/>
    </location>
</feature>
<keyword evidence="3" id="KW-1185">Reference proteome</keyword>
<evidence type="ECO:0000313" key="3">
    <source>
        <dbReference type="Proteomes" id="UP000320333"/>
    </source>
</evidence>
<evidence type="ECO:0000256" key="1">
    <source>
        <dbReference type="SAM" id="Phobius"/>
    </source>
</evidence>
<comment type="caution">
    <text evidence="2">The sequence shown here is derived from an EMBL/GenBank/DDBJ whole genome shotgun (WGS) entry which is preliminary data.</text>
</comment>
<name>A0A507ELW2_9FUNG</name>
<feature type="transmembrane region" description="Helical" evidence="1">
    <location>
        <begin position="169"/>
        <end position="191"/>
    </location>
</feature>
<evidence type="ECO:0000313" key="2">
    <source>
        <dbReference type="EMBL" id="TPX64801.1"/>
    </source>
</evidence>